<name>A0A6N2UMP1_BLAHA</name>
<proteinExistence type="inferred from homology"/>
<dbReference type="InterPro" id="IPR003439">
    <property type="entry name" value="ABC_transporter-like_ATP-bd"/>
</dbReference>
<dbReference type="PANTHER" id="PTHR43166">
    <property type="entry name" value="AMINO ACID IMPORT ATP-BINDING PROTEIN"/>
    <property type="match status" value="1"/>
</dbReference>
<accession>A0A6N2UMP1</accession>
<feature type="domain" description="ABC transporter" evidence="5">
    <location>
        <begin position="2"/>
        <end position="270"/>
    </location>
</feature>
<dbReference type="Gene3D" id="3.40.50.300">
    <property type="entry name" value="P-loop containing nucleotide triphosphate hydrolases"/>
    <property type="match status" value="1"/>
</dbReference>
<dbReference type="Pfam" id="PF00005">
    <property type="entry name" value="ABC_tran"/>
    <property type="match status" value="1"/>
</dbReference>
<dbReference type="PROSITE" id="PS50893">
    <property type="entry name" value="ABC_TRANSPORTER_2"/>
    <property type="match status" value="1"/>
</dbReference>
<protein>
    <submittedName>
        <fullName evidence="6">Glutamine transport ATP-binding protein GlnQ</fullName>
        <ecNumber evidence="6">3.6.3.-</ecNumber>
    </submittedName>
</protein>
<comment type="similarity">
    <text evidence="1">Belongs to the ABC transporter superfamily.</text>
</comment>
<reference evidence="6" key="1">
    <citation type="submission" date="2019-11" db="EMBL/GenBank/DDBJ databases">
        <authorList>
            <person name="Feng L."/>
        </authorList>
    </citation>
    <scope>NUCLEOTIDE SEQUENCE</scope>
    <source>
        <strain evidence="6">BhanseniiLFYP23</strain>
    </source>
</reference>
<dbReference type="PIRSF" id="PIRSF039085">
    <property type="entry name" value="ABC_ATPase_HisP"/>
    <property type="match status" value="1"/>
</dbReference>
<dbReference type="InterPro" id="IPR050086">
    <property type="entry name" value="MetN_ABC_transporter-like"/>
</dbReference>
<dbReference type="EMBL" id="CACRSY010000014">
    <property type="protein sequence ID" value="VYT19875.1"/>
    <property type="molecule type" value="Genomic_DNA"/>
</dbReference>
<organism evidence="6">
    <name type="scientific">Blautia hansenii</name>
    <name type="common">Ruminococcus hansenii</name>
    <dbReference type="NCBI Taxonomy" id="1322"/>
    <lineage>
        <taxon>Bacteria</taxon>
        <taxon>Bacillati</taxon>
        <taxon>Bacillota</taxon>
        <taxon>Clostridia</taxon>
        <taxon>Lachnospirales</taxon>
        <taxon>Lachnospiraceae</taxon>
        <taxon>Blautia</taxon>
    </lineage>
</organism>
<keyword evidence="2" id="KW-0813">Transport</keyword>
<gene>
    <name evidence="6" type="primary">glnQ_1</name>
    <name evidence="6" type="ORF">BHLFYP23_00573</name>
</gene>
<sequence length="275" mass="30848">MIDVINLKKDFNHVQVLKDINVTVNKGDIMVVLGPSGSGKSTFLRCLNCMEDPTGGSIIFNGVDIADMKVDINIHRRHMGMVFQHFNLFNNKTVIQNIMMAPVHVKCQELSQTKRRNFVTKVKNVFSSQKKELLPITTTKAQIRDEAKAQALDLLKRIGLEDKADVYPSTLSGGQKQRVAIVRSLAMNPDVILFDEPTSALDPEMVGEVLDLMKALAKEGMTMIIVTHEMGFAKEVANRILFMDEGRILEDSTPKEFFENPKTPRAKEFLSKVLS</sequence>
<keyword evidence="4 6" id="KW-0067">ATP-binding</keyword>
<evidence type="ECO:0000256" key="2">
    <source>
        <dbReference type="ARBA" id="ARBA00022448"/>
    </source>
</evidence>
<dbReference type="SMART" id="SM00382">
    <property type="entry name" value="AAA"/>
    <property type="match status" value="1"/>
</dbReference>
<evidence type="ECO:0000256" key="3">
    <source>
        <dbReference type="ARBA" id="ARBA00022741"/>
    </source>
</evidence>
<dbReference type="GO" id="GO:0016887">
    <property type="term" value="F:ATP hydrolysis activity"/>
    <property type="evidence" value="ECO:0007669"/>
    <property type="project" value="InterPro"/>
</dbReference>
<dbReference type="SUPFAM" id="SSF52540">
    <property type="entry name" value="P-loop containing nucleoside triphosphate hydrolases"/>
    <property type="match status" value="1"/>
</dbReference>
<dbReference type="InterPro" id="IPR003593">
    <property type="entry name" value="AAA+_ATPase"/>
</dbReference>
<dbReference type="GO" id="GO:0005524">
    <property type="term" value="F:ATP binding"/>
    <property type="evidence" value="ECO:0007669"/>
    <property type="project" value="UniProtKB-KW"/>
</dbReference>
<keyword evidence="3" id="KW-0547">Nucleotide-binding</keyword>
<dbReference type="PANTHER" id="PTHR43166:SF4">
    <property type="entry name" value="PHOSPHONATES IMPORT ATP-BINDING PROTEIN PHNC"/>
    <property type="match status" value="1"/>
</dbReference>
<evidence type="ECO:0000256" key="4">
    <source>
        <dbReference type="ARBA" id="ARBA00022840"/>
    </source>
</evidence>
<dbReference type="InterPro" id="IPR030679">
    <property type="entry name" value="ABC_ATPase_HisP-typ"/>
</dbReference>
<keyword evidence="6" id="KW-0378">Hydrolase</keyword>
<dbReference type="RefSeq" id="WP_156342532.1">
    <property type="nucleotide sequence ID" value="NZ_CACRSY010000014.1"/>
</dbReference>
<dbReference type="CDD" id="cd03262">
    <property type="entry name" value="ABC_HisP_GlnQ"/>
    <property type="match status" value="1"/>
</dbReference>
<evidence type="ECO:0000313" key="6">
    <source>
        <dbReference type="EMBL" id="VYT19875.1"/>
    </source>
</evidence>
<evidence type="ECO:0000259" key="5">
    <source>
        <dbReference type="PROSITE" id="PS50893"/>
    </source>
</evidence>
<dbReference type="EC" id="3.6.3.-" evidence="6"/>
<dbReference type="GO" id="GO:0015424">
    <property type="term" value="F:ABC-type amino acid transporter activity"/>
    <property type="evidence" value="ECO:0007669"/>
    <property type="project" value="InterPro"/>
</dbReference>
<dbReference type="InterPro" id="IPR017871">
    <property type="entry name" value="ABC_transporter-like_CS"/>
</dbReference>
<dbReference type="InterPro" id="IPR027417">
    <property type="entry name" value="P-loop_NTPase"/>
</dbReference>
<evidence type="ECO:0000256" key="1">
    <source>
        <dbReference type="ARBA" id="ARBA00005417"/>
    </source>
</evidence>
<dbReference type="AlphaFoldDB" id="A0A6N2UMP1"/>
<dbReference type="PROSITE" id="PS00211">
    <property type="entry name" value="ABC_TRANSPORTER_1"/>
    <property type="match status" value="1"/>
</dbReference>